<accession>A0AAW0U215</accession>
<dbReference type="Proteomes" id="UP001487740">
    <property type="component" value="Unassembled WGS sequence"/>
</dbReference>
<evidence type="ECO:0000256" key="1">
    <source>
        <dbReference type="SAM" id="MobiDB-lite"/>
    </source>
</evidence>
<sequence>MQLLIPSCPDERKATETSSPHHHAFHLLHHKHHLTITTSIAATAAAHRAPQEGAAAPEAVFAVPPGGADSLLRFGPAARHHLPSKCRTKSCRARRWKGTAELVLNLTPRKKHPVVDPKRQAIRVECTWREAAEKEHGSRGALTHLCQQSPLSVPLSDLNCSVRP</sequence>
<proteinExistence type="predicted"/>
<dbReference type="AlphaFoldDB" id="A0AAW0U215"/>
<reference evidence="2 3" key="1">
    <citation type="submission" date="2023-03" db="EMBL/GenBank/DDBJ databases">
        <title>High-quality genome of Scylla paramamosain provides insights in environmental adaptation.</title>
        <authorList>
            <person name="Zhang L."/>
        </authorList>
    </citation>
    <scope>NUCLEOTIDE SEQUENCE [LARGE SCALE GENOMIC DNA]</scope>
    <source>
        <strain evidence="2">LZ_2023a</strain>
        <tissue evidence="2">Muscle</tissue>
    </source>
</reference>
<evidence type="ECO:0000313" key="2">
    <source>
        <dbReference type="EMBL" id="KAK8392961.1"/>
    </source>
</evidence>
<comment type="caution">
    <text evidence="2">The sequence shown here is derived from an EMBL/GenBank/DDBJ whole genome shotgun (WGS) entry which is preliminary data.</text>
</comment>
<gene>
    <name evidence="2" type="ORF">O3P69_013174</name>
</gene>
<organism evidence="2 3">
    <name type="scientific">Scylla paramamosain</name>
    <name type="common">Mud crab</name>
    <dbReference type="NCBI Taxonomy" id="85552"/>
    <lineage>
        <taxon>Eukaryota</taxon>
        <taxon>Metazoa</taxon>
        <taxon>Ecdysozoa</taxon>
        <taxon>Arthropoda</taxon>
        <taxon>Crustacea</taxon>
        <taxon>Multicrustacea</taxon>
        <taxon>Malacostraca</taxon>
        <taxon>Eumalacostraca</taxon>
        <taxon>Eucarida</taxon>
        <taxon>Decapoda</taxon>
        <taxon>Pleocyemata</taxon>
        <taxon>Brachyura</taxon>
        <taxon>Eubrachyura</taxon>
        <taxon>Portunoidea</taxon>
        <taxon>Portunidae</taxon>
        <taxon>Portuninae</taxon>
        <taxon>Scylla</taxon>
    </lineage>
</organism>
<dbReference type="EMBL" id="JARAKH010000021">
    <property type="protein sequence ID" value="KAK8392961.1"/>
    <property type="molecule type" value="Genomic_DNA"/>
</dbReference>
<evidence type="ECO:0000313" key="3">
    <source>
        <dbReference type="Proteomes" id="UP001487740"/>
    </source>
</evidence>
<name>A0AAW0U215_SCYPA</name>
<keyword evidence="3" id="KW-1185">Reference proteome</keyword>
<protein>
    <submittedName>
        <fullName evidence="2">Uncharacterized protein</fullName>
    </submittedName>
</protein>
<feature type="region of interest" description="Disordered" evidence="1">
    <location>
        <begin position="1"/>
        <end position="22"/>
    </location>
</feature>